<evidence type="ECO:0000313" key="11">
    <source>
        <dbReference type="Proteomes" id="UP000306575"/>
    </source>
</evidence>
<keyword evidence="5 8" id="KW-0808">Transferase</keyword>
<dbReference type="AlphaFoldDB" id="A0A4U7MW95"/>
<keyword evidence="11" id="KW-1185">Reference proteome</keyword>
<keyword evidence="8" id="KW-0472">Membrane</keyword>
<evidence type="ECO:0000256" key="3">
    <source>
        <dbReference type="ARBA" id="ARBA00012621"/>
    </source>
</evidence>
<dbReference type="PANTHER" id="PTHR42755">
    <property type="entry name" value="3-DEOXY-MANNO-OCTULOSONATE CYTIDYLYLTRANSFERASE"/>
    <property type="match status" value="1"/>
</dbReference>
<dbReference type="GO" id="GO:0009244">
    <property type="term" value="P:lipopolysaccharide core region biosynthetic process"/>
    <property type="evidence" value="ECO:0007669"/>
    <property type="project" value="UniProtKB-UniRule"/>
</dbReference>
<dbReference type="Proteomes" id="UP000306575">
    <property type="component" value="Unassembled WGS sequence"/>
</dbReference>
<evidence type="ECO:0000256" key="7">
    <source>
        <dbReference type="ARBA" id="ARBA00049183"/>
    </source>
</evidence>
<evidence type="ECO:0000259" key="9">
    <source>
        <dbReference type="Pfam" id="PF04413"/>
    </source>
</evidence>
<dbReference type="GO" id="GO:0043842">
    <property type="term" value="F:Kdo transferase activity"/>
    <property type="evidence" value="ECO:0007669"/>
    <property type="project" value="UniProtKB-EC"/>
</dbReference>
<evidence type="ECO:0000256" key="1">
    <source>
        <dbReference type="ARBA" id="ARBA00003394"/>
    </source>
</evidence>
<dbReference type="RefSeq" id="WP_138017294.1">
    <property type="nucleotide sequence ID" value="NZ_SULI01000028.1"/>
</dbReference>
<comment type="pathway">
    <text evidence="2 8">Bacterial outer membrane biogenesis; LPS core biosynthesis.</text>
</comment>
<dbReference type="GO" id="GO:0009245">
    <property type="term" value="P:lipid A biosynthetic process"/>
    <property type="evidence" value="ECO:0007669"/>
    <property type="project" value="TreeGrafter"/>
</dbReference>
<organism evidence="10 11">
    <name type="scientific">Shimia litoralis</name>
    <dbReference type="NCBI Taxonomy" id="420403"/>
    <lineage>
        <taxon>Bacteria</taxon>
        <taxon>Pseudomonadati</taxon>
        <taxon>Pseudomonadota</taxon>
        <taxon>Alphaproteobacteria</taxon>
        <taxon>Rhodobacterales</taxon>
        <taxon>Roseobacteraceae</taxon>
    </lineage>
</organism>
<keyword evidence="8" id="KW-0448">Lipopolysaccharide biosynthesis</keyword>
<dbReference type="InterPro" id="IPR038107">
    <property type="entry name" value="Glycos_transf_N_sf"/>
</dbReference>
<evidence type="ECO:0000256" key="8">
    <source>
        <dbReference type="RuleBase" id="RU365103"/>
    </source>
</evidence>
<evidence type="ECO:0000256" key="5">
    <source>
        <dbReference type="ARBA" id="ARBA00022679"/>
    </source>
</evidence>
<evidence type="ECO:0000256" key="6">
    <source>
        <dbReference type="ARBA" id="ARBA00031445"/>
    </source>
</evidence>
<dbReference type="EMBL" id="SULI01000028">
    <property type="protein sequence ID" value="TKZ17117.1"/>
    <property type="molecule type" value="Genomic_DNA"/>
</dbReference>
<proteinExistence type="inferred from homology"/>
<comment type="subcellular location">
    <subcellularLocation>
        <location evidence="8">Cell membrane</location>
    </subcellularLocation>
</comment>
<dbReference type="EC" id="2.4.99.12" evidence="3 8"/>
<dbReference type="Gene3D" id="3.40.50.11720">
    <property type="entry name" value="3-Deoxy-D-manno-octulosonic-acid transferase, N-terminal domain"/>
    <property type="match status" value="1"/>
</dbReference>
<feature type="domain" description="3-deoxy-D-manno-octulosonic-acid transferase N-terminal" evidence="9">
    <location>
        <begin position="23"/>
        <end position="186"/>
    </location>
</feature>
<evidence type="ECO:0000313" key="10">
    <source>
        <dbReference type="EMBL" id="TKZ17117.1"/>
    </source>
</evidence>
<dbReference type="GO" id="GO:0005886">
    <property type="term" value="C:plasma membrane"/>
    <property type="evidence" value="ECO:0007669"/>
    <property type="project" value="UniProtKB-SubCell"/>
</dbReference>
<comment type="function">
    <text evidence="1 8">Involved in lipopolysaccharide (LPS) biosynthesis. Catalyzes the transfer of 3-deoxy-D-manno-octulosonate (Kdo) residue(s) from CMP-Kdo to lipid IV(A), the tetraacyldisaccharide-1,4'-bisphosphate precursor of lipid A.</text>
</comment>
<keyword evidence="8" id="KW-1003">Cell membrane</keyword>
<dbReference type="UniPathway" id="UPA00958"/>
<dbReference type="SUPFAM" id="SSF53756">
    <property type="entry name" value="UDP-Glycosyltransferase/glycogen phosphorylase"/>
    <property type="match status" value="1"/>
</dbReference>
<comment type="caution">
    <text evidence="10">The sequence shown here is derived from an EMBL/GenBank/DDBJ whole genome shotgun (WGS) entry which is preliminary data.</text>
</comment>
<comment type="similarity">
    <text evidence="8">Belongs to the glycosyltransferase group 1 family.</text>
</comment>
<name>A0A4U7MW95_9RHOB</name>
<accession>A0A4U7MW95</accession>
<comment type="catalytic activity">
    <reaction evidence="7 8">
        <text>lipid IVA (E. coli) + CMP-3-deoxy-beta-D-manno-octulosonate = alpha-Kdo-(2-&gt;6)-lipid IVA (E. coli) + CMP + H(+)</text>
        <dbReference type="Rhea" id="RHEA:28066"/>
        <dbReference type="ChEBI" id="CHEBI:15378"/>
        <dbReference type="ChEBI" id="CHEBI:58603"/>
        <dbReference type="ChEBI" id="CHEBI:60364"/>
        <dbReference type="ChEBI" id="CHEBI:60377"/>
        <dbReference type="ChEBI" id="CHEBI:85987"/>
        <dbReference type="EC" id="2.4.99.12"/>
    </reaction>
</comment>
<gene>
    <name evidence="10" type="ORF">FAP39_15470</name>
</gene>
<sequence>MARSLGLSAYLALARRESATLGAFTQERPSGELIWLHCADIERSGTLAQLGLRLTSQRQGITILLTTSPDAPVPASLPDGIIWAQCPSENPSDIRKFLDYWSPDIGLWLGGLLRPALIDAAARRATPLVLLDANDHSVENRRARLIPEPIKATLANFTSILAHSDEAKVRLRRLLVDGHKVQPSGPLLEDSPALTCNEHDLQDLSGSLGGRPVWLAAMLQPQELPAILNAHRSIVRLSHRMLLVLVPDTPEDAPAFKETCEAGGWRVGSWDDGQFPDANMQILLAENRRELGLMYRVSPVTFMGSSLVPGHGGRGPFEPAALGSAILYGPGVRRHLDSYSRLAKAGAARIVKDSDSLSSALSQLTAPDQVAAMAHAGWETVSEGAEVSDQIISLAQTLLDEKESQ</sequence>
<evidence type="ECO:0000256" key="4">
    <source>
        <dbReference type="ARBA" id="ARBA00019077"/>
    </source>
</evidence>
<evidence type="ECO:0000256" key="2">
    <source>
        <dbReference type="ARBA" id="ARBA00004713"/>
    </source>
</evidence>
<dbReference type="OrthoDB" id="9789797at2"/>
<protein>
    <recommendedName>
        <fullName evidence="4 8">3-deoxy-D-manno-octulosonic acid transferase</fullName>
        <shortName evidence="8">Kdo transferase</shortName>
        <ecNumber evidence="3 8">2.4.99.12</ecNumber>
    </recommendedName>
    <alternativeName>
        <fullName evidence="6 8">Lipid IV(A) 3-deoxy-D-manno-octulosonic acid transferase</fullName>
    </alternativeName>
</protein>
<dbReference type="Gene3D" id="3.40.50.2000">
    <property type="entry name" value="Glycogen Phosphorylase B"/>
    <property type="match status" value="1"/>
</dbReference>
<dbReference type="InterPro" id="IPR039901">
    <property type="entry name" value="Kdotransferase"/>
</dbReference>
<dbReference type="PANTHER" id="PTHR42755:SF1">
    <property type="entry name" value="3-DEOXY-D-MANNO-OCTULOSONIC ACID TRANSFERASE, MITOCHONDRIAL-RELATED"/>
    <property type="match status" value="1"/>
</dbReference>
<dbReference type="Pfam" id="PF04413">
    <property type="entry name" value="Glycos_transf_N"/>
    <property type="match status" value="1"/>
</dbReference>
<reference evidence="10 11" key="1">
    <citation type="submission" date="2019-04" db="EMBL/GenBank/DDBJ databases">
        <title>Genome sequence of Pelagicola litoralis CL-ES2.</title>
        <authorList>
            <person name="Cao J."/>
        </authorList>
    </citation>
    <scope>NUCLEOTIDE SEQUENCE [LARGE SCALE GENOMIC DNA]</scope>
    <source>
        <strain evidence="10 11">CL-ES2</strain>
    </source>
</reference>
<dbReference type="InterPro" id="IPR007507">
    <property type="entry name" value="Glycos_transf_N"/>
</dbReference>